<protein>
    <submittedName>
        <fullName evidence="5">Pentatricopeptide repeat-containing protein PNM1, mitochondrial</fullName>
    </submittedName>
</protein>
<feature type="repeat" description="PPR" evidence="3">
    <location>
        <begin position="359"/>
        <end position="393"/>
    </location>
</feature>
<proteinExistence type="inferred from homology"/>
<evidence type="ECO:0000313" key="5">
    <source>
        <dbReference type="EMBL" id="KAJ6813710.1"/>
    </source>
</evidence>
<evidence type="ECO:0000256" key="3">
    <source>
        <dbReference type="PROSITE-ProRule" id="PRU00708"/>
    </source>
</evidence>
<dbReference type="InterPro" id="IPR002885">
    <property type="entry name" value="PPR_rpt"/>
</dbReference>
<accession>A0AAX6FB62</accession>
<feature type="repeat" description="PPR" evidence="3">
    <location>
        <begin position="287"/>
        <end position="321"/>
    </location>
</feature>
<dbReference type="PANTHER" id="PTHR47941">
    <property type="entry name" value="PENTATRICOPEPTIDE REPEAT-CONTAINING PROTEIN 3, MITOCHONDRIAL"/>
    <property type="match status" value="1"/>
</dbReference>
<sequence>MPPFHHLLQLRLLPTGHIRRLSAATAVASPSPDLVQSIAASLSKFSGSDDYDSLHRHFSLHYSDVPFTTPLLADVLLSSPDSGRSAVLLLRHLVRHRGFSPSDQPLSLLIHHLSRRHDFKSIDSLLSSDSDLRPSPGPLSYSALVSRLVRSGRPVDAINLFHSLSAPDTLFSVPKDKSSLKVLVSALADHKFPNHAEKLVKNCAREIFPDEEICNELIRGWCSDLKLDHARRLAGEIVRGGFELGTPAYNYMLDCVCRLCRKRDPVRMKTEAERFLAEMEGDGVLRDSETFRVLIYNLCKIRKTEDAMGLFRRMGEWNCSPCGETYLVLVRSLYQAARVTEGDEMVGWMRSAGFGDMLDRKAYYGFIKILCGIERVEHAMKVFRMMKGFGHAPGIKSYDLLIGKLAEHNQVDRAKTLFKEARARGVQVAEREYKVDPRFVKKKEKKEKKRETLPEKMKKKRRRLKRLRLSFVRKPKKQRRFA</sequence>
<evidence type="ECO:0000256" key="2">
    <source>
        <dbReference type="ARBA" id="ARBA00022737"/>
    </source>
</evidence>
<evidence type="ECO:0000256" key="1">
    <source>
        <dbReference type="ARBA" id="ARBA00007626"/>
    </source>
</evidence>
<comment type="similarity">
    <text evidence="1">Belongs to the PPR family. P subfamily.</text>
</comment>
<feature type="compositionally biased region" description="Basic residues" evidence="4">
    <location>
        <begin position="457"/>
        <end position="482"/>
    </location>
</feature>
<evidence type="ECO:0000313" key="6">
    <source>
        <dbReference type="Proteomes" id="UP001140949"/>
    </source>
</evidence>
<dbReference type="Proteomes" id="UP001140949">
    <property type="component" value="Unassembled WGS sequence"/>
</dbReference>
<dbReference type="AlphaFoldDB" id="A0AAX6FB62"/>
<dbReference type="PROSITE" id="PS51375">
    <property type="entry name" value="PPR"/>
    <property type="match status" value="2"/>
</dbReference>
<reference evidence="5" key="2">
    <citation type="submission" date="2023-04" db="EMBL/GenBank/DDBJ databases">
        <authorList>
            <person name="Bruccoleri R.E."/>
            <person name="Oakeley E.J."/>
            <person name="Faust A.-M."/>
            <person name="Dessus-Babus S."/>
            <person name="Altorfer M."/>
            <person name="Burckhardt D."/>
            <person name="Oertli M."/>
            <person name="Naumann U."/>
            <person name="Petersen F."/>
            <person name="Wong J."/>
        </authorList>
    </citation>
    <scope>NUCLEOTIDE SEQUENCE</scope>
    <source>
        <strain evidence="5">GSM-AAB239-AS_SAM_17_03QT</strain>
        <tissue evidence="5">Leaf</tissue>
    </source>
</reference>
<feature type="region of interest" description="Disordered" evidence="4">
    <location>
        <begin position="440"/>
        <end position="482"/>
    </location>
</feature>
<keyword evidence="2" id="KW-0677">Repeat</keyword>
<comment type="caution">
    <text evidence="5">The sequence shown here is derived from an EMBL/GenBank/DDBJ whole genome shotgun (WGS) entry which is preliminary data.</text>
</comment>
<keyword evidence="6" id="KW-1185">Reference proteome</keyword>
<evidence type="ECO:0000256" key="4">
    <source>
        <dbReference type="SAM" id="MobiDB-lite"/>
    </source>
</evidence>
<dbReference type="Gene3D" id="1.25.40.10">
    <property type="entry name" value="Tetratricopeptide repeat domain"/>
    <property type="match status" value="3"/>
</dbReference>
<dbReference type="InterPro" id="IPR011990">
    <property type="entry name" value="TPR-like_helical_dom_sf"/>
</dbReference>
<dbReference type="Pfam" id="PF01535">
    <property type="entry name" value="PPR"/>
    <property type="match status" value="4"/>
</dbReference>
<name>A0AAX6FB62_IRIPA</name>
<dbReference type="EMBL" id="JANAVB010030220">
    <property type="protein sequence ID" value="KAJ6813710.1"/>
    <property type="molecule type" value="Genomic_DNA"/>
</dbReference>
<reference evidence="5" key="1">
    <citation type="journal article" date="2023" name="GigaByte">
        <title>Genome assembly of the bearded iris, Iris pallida Lam.</title>
        <authorList>
            <person name="Bruccoleri R.E."/>
            <person name="Oakeley E.J."/>
            <person name="Faust A.M.E."/>
            <person name="Altorfer M."/>
            <person name="Dessus-Babus S."/>
            <person name="Burckhardt D."/>
            <person name="Oertli M."/>
            <person name="Naumann U."/>
            <person name="Petersen F."/>
            <person name="Wong J."/>
        </authorList>
    </citation>
    <scope>NUCLEOTIDE SEQUENCE</scope>
    <source>
        <strain evidence="5">GSM-AAB239-AS_SAM_17_03QT</strain>
    </source>
</reference>
<dbReference type="NCBIfam" id="TIGR00756">
    <property type="entry name" value="PPR"/>
    <property type="match status" value="1"/>
</dbReference>
<organism evidence="5 6">
    <name type="scientific">Iris pallida</name>
    <name type="common">Sweet iris</name>
    <dbReference type="NCBI Taxonomy" id="29817"/>
    <lineage>
        <taxon>Eukaryota</taxon>
        <taxon>Viridiplantae</taxon>
        <taxon>Streptophyta</taxon>
        <taxon>Embryophyta</taxon>
        <taxon>Tracheophyta</taxon>
        <taxon>Spermatophyta</taxon>
        <taxon>Magnoliopsida</taxon>
        <taxon>Liliopsida</taxon>
        <taxon>Asparagales</taxon>
        <taxon>Iridaceae</taxon>
        <taxon>Iridoideae</taxon>
        <taxon>Irideae</taxon>
        <taxon>Iris</taxon>
    </lineage>
</organism>
<gene>
    <name evidence="5" type="ORF">M6B38_142810</name>
</gene>
<dbReference type="FunFam" id="1.25.40.10:FF:000398">
    <property type="entry name" value="pentatricopeptide repeat-containing protein PNM1, mitochondrial"/>
    <property type="match status" value="1"/>
</dbReference>